<accession>U1FNC1</accession>
<name>U1FNC1_TRESO</name>
<evidence type="ECO:0000313" key="3">
    <source>
        <dbReference type="Proteomes" id="UP000016412"/>
    </source>
</evidence>
<keyword evidence="1" id="KW-1133">Transmembrane helix</keyword>
<organism evidence="2 3">
    <name type="scientific">Treponema socranskii subsp. socranskii VPI DR56BR1116 = ATCC 35536</name>
    <dbReference type="NCBI Taxonomy" id="1125725"/>
    <lineage>
        <taxon>Bacteria</taxon>
        <taxon>Pseudomonadati</taxon>
        <taxon>Spirochaetota</taxon>
        <taxon>Spirochaetia</taxon>
        <taxon>Spirochaetales</taxon>
        <taxon>Treponemataceae</taxon>
        <taxon>Treponema</taxon>
    </lineage>
</organism>
<sequence>MRGNDNDGFFFPRPYSCGWFNTPTLASGLLMLPFRRLIIFTM</sequence>
<proteinExistence type="predicted"/>
<comment type="caution">
    <text evidence="2">The sequence shown here is derived from an EMBL/GenBank/DDBJ whole genome shotgun (WGS) entry which is preliminary data.</text>
</comment>
<feature type="transmembrane region" description="Helical" evidence="1">
    <location>
        <begin position="20"/>
        <end position="38"/>
    </location>
</feature>
<reference evidence="2 3" key="1">
    <citation type="submission" date="2013-08" db="EMBL/GenBank/DDBJ databases">
        <authorList>
            <person name="Durkin A.S."/>
            <person name="Haft D.R."/>
            <person name="McCorrison J."/>
            <person name="Torralba M."/>
            <person name="Gillis M."/>
            <person name="Haft D.H."/>
            <person name="Methe B."/>
            <person name="Sutton G."/>
            <person name="Nelson K.E."/>
        </authorList>
    </citation>
    <scope>NUCLEOTIDE SEQUENCE [LARGE SCALE GENOMIC DNA]</scope>
    <source>
        <strain evidence="2 3">VPI DR56BR1116</strain>
    </source>
</reference>
<dbReference type="EMBL" id="AUZJ01000013">
    <property type="protein sequence ID" value="ERF61378.1"/>
    <property type="molecule type" value="Genomic_DNA"/>
</dbReference>
<evidence type="ECO:0000256" key="1">
    <source>
        <dbReference type="SAM" id="Phobius"/>
    </source>
</evidence>
<dbReference type="STRING" id="1125725.HMPREF1325_2160"/>
<evidence type="ECO:0000313" key="2">
    <source>
        <dbReference type="EMBL" id="ERF61378.1"/>
    </source>
</evidence>
<protein>
    <submittedName>
        <fullName evidence="2">Uncharacterized protein</fullName>
    </submittedName>
</protein>
<dbReference type="Proteomes" id="UP000016412">
    <property type="component" value="Unassembled WGS sequence"/>
</dbReference>
<keyword evidence="1" id="KW-0472">Membrane</keyword>
<gene>
    <name evidence="2" type="ORF">HMPREF1325_2160</name>
</gene>
<keyword evidence="1" id="KW-0812">Transmembrane</keyword>
<dbReference type="AlphaFoldDB" id="U1FNC1"/>